<dbReference type="PRINTS" id="PR00625">
    <property type="entry name" value="JDOMAIN"/>
</dbReference>
<feature type="region of interest" description="Disordered" evidence="2">
    <location>
        <begin position="251"/>
        <end position="270"/>
    </location>
</feature>
<dbReference type="Pfam" id="PF23302">
    <property type="entry name" value="HTH_DNAJC9"/>
    <property type="match status" value="1"/>
</dbReference>
<evidence type="ECO:0000313" key="4">
    <source>
        <dbReference type="EMBL" id="GMM34459.1"/>
    </source>
</evidence>
<dbReference type="GeneID" id="90072438"/>
<dbReference type="InterPro" id="IPR036869">
    <property type="entry name" value="J_dom_sf"/>
</dbReference>
<protein>
    <recommendedName>
        <fullName evidence="3">J domain-containing protein</fullName>
    </recommendedName>
</protein>
<dbReference type="RefSeq" id="XP_064851459.1">
    <property type="nucleotide sequence ID" value="XM_064995387.1"/>
</dbReference>
<evidence type="ECO:0000256" key="2">
    <source>
        <dbReference type="SAM" id="MobiDB-lite"/>
    </source>
</evidence>
<dbReference type="CDD" id="cd06257">
    <property type="entry name" value="DnaJ"/>
    <property type="match status" value="1"/>
</dbReference>
<feature type="domain" description="J" evidence="3">
    <location>
        <begin position="10"/>
        <end position="80"/>
    </location>
</feature>
<dbReference type="AlphaFoldDB" id="A0AAV5QIJ0"/>
<dbReference type="PROSITE" id="PS50076">
    <property type="entry name" value="DNAJ_2"/>
    <property type="match status" value="1"/>
</dbReference>
<keyword evidence="1" id="KW-0175">Coiled coil</keyword>
<gene>
    <name evidence="4" type="ORF">DASC09_017840</name>
</gene>
<dbReference type="EMBL" id="BTFZ01000002">
    <property type="protein sequence ID" value="GMM34459.1"/>
    <property type="molecule type" value="Genomic_DNA"/>
</dbReference>
<dbReference type="InterPro" id="IPR052594">
    <property type="entry name" value="J_domain-containing_protein"/>
</dbReference>
<dbReference type="Pfam" id="PF00226">
    <property type="entry name" value="DnaJ"/>
    <property type="match status" value="1"/>
</dbReference>
<dbReference type="PANTHER" id="PTHR44144">
    <property type="entry name" value="DNAJ HOMOLOG SUBFAMILY C MEMBER 9"/>
    <property type="match status" value="1"/>
</dbReference>
<dbReference type="Gene3D" id="1.10.287.110">
    <property type="entry name" value="DnaJ domain"/>
    <property type="match status" value="1"/>
</dbReference>
<dbReference type="GO" id="GO:0031072">
    <property type="term" value="F:heat shock protein binding"/>
    <property type="evidence" value="ECO:0007669"/>
    <property type="project" value="TreeGrafter"/>
</dbReference>
<dbReference type="Proteomes" id="UP001360560">
    <property type="component" value="Unassembled WGS sequence"/>
</dbReference>
<dbReference type="InterPro" id="IPR056453">
    <property type="entry name" value="HTH_DNAJC9"/>
</dbReference>
<name>A0AAV5QIJ0_9ASCO</name>
<dbReference type="SMART" id="SM00271">
    <property type="entry name" value="DnaJ"/>
    <property type="match status" value="1"/>
</dbReference>
<dbReference type="GO" id="GO:0005737">
    <property type="term" value="C:cytoplasm"/>
    <property type="evidence" value="ECO:0007669"/>
    <property type="project" value="TreeGrafter"/>
</dbReference>
<evidence type="ECO:0000256" key="1">
    <source>
        <dbReference type="SAM" id="Coils"/>
    </source>
</evidence>
<proteinExistence type="predicted"/>
<evidence type="ECO:0000313" key="5">
    <source>
        <dbReference type="Proteomes" id="UP001360560"/>
    </source>
</evidence>
<dbReference type="GO" id="GO:0005634">
    <property type="term" value="C:nucleus"/>
    <property type="evidence" value="ECO:0007669"/>
    <property type="project" value="TreeGrafter"/>
</dbReference>
<reference evidence="4 5" key="1">
    <citation type="journal article" date="2023" name="Elife">
        <title>Identification of key yeast species and microbe-microbe interactions impacting larval growth of Drosophila in the wild.</title>
        <authorList>
            <person name="Mure A."/>
            <person name="Sugiura Y."/>
            <person name="Maeda R."/>
            <person name="Honda K."/>
            <person name="Sakurai N."/>
            <person name="Takahashi Y."/>
            <person name="Watada M."/>
            <person name="Katoh T."/>
            <person name="Gotoh A."/>
            <person name="Gotoh Y."/>
            <person name="Taniguchi I."/>
            <person name="Nakamura K."/>
            <person name="Hayashi T."/>
            <person name="Katayama T."/>
            <person name="Uemura T."/>
            <person name="Hattori Y."/>
        </authorList>
    </citation>
    <scope>NUCLEOTIDE SEQUENCE [LARGE SCALE GENOMIC DNA]</scope>
    <source>
        <strain evidence="4 5">SC-9</strain>
    </source>
</reference>
<evidence type="ECO:0000259" key="3">
    <source>
        <dbReference type="PROSITE" id="PS50076"/>
    </source>
</evidence>
<dbReference type="InterPro" id="IPR001623">
    <property type="entry name" value="DnaJ_domain"/>
</dbReference>
<keyword evidence="5" id="KW-1185">Reference proteome</keyword>
<feature type="compositionally biased region" description="Basic residues" evidence="2">
    <location>
        <begin position="255"/>
        <end position="268"/>
    </location>
</feature>
<organism evidence="4 5">
    <name type="scientific">Saccharomycopsis crataegensis</name>
    <dbReference type="NCBI Taxonomy" id="43959"/>
    <lineage>
        <taxon>Eukaryota</taxon>
        <taxon>Fungi</taxon>
        <taxon>Dikarya</taxon>
        <taxon>Ascomycota</taxon>
        <taxon>Saccharomycotina</taxon>
        <taxon>Saccharomycetes</taxon>
        <taxon>Saccharomycopsidaceae</taxon>
        <taxon>Saccharomycopsis</taxon>
    </lineage>
</organism>
<comment type="caution">
    <text evidence="4">The sequence shown here is derived from an EMBL/GenBank/DDBJ whole genome shotgun (WGS) entry which is preliminary data.</text>
</comment>
<feature type="coiled-coil region" evidence="1">
    <location>
        <begin position="192"/>
        <end position="223"/>
    </location>
</feature>
<dbReference type="SUPFAM" id="SSF46565">
    <property type="entry name" value="Chaperone J-domain"/>
    <property type="match status" value="1"/>
</dbReference>
<dbReference type="PANTHER" id="PTHR44144:SF1">
    <property type="entry name" value="DNAJ HOMOLOG SUBFAMILY C MEMBER 9"/>
    <property type="match status" value="1"/>
</dbReference>
<accession>A0AAV5QIJ0</accession>
<sequence>MSSIPYPDIDPYHTIGVSSDASPADIKKSYRKLCLQHHPDKLVNKSDSEKAQSKEFFDKIAFAYSIVGDVKNRKRYDETGSLSLSVSIDDDDFNWKDYFDTVKQNIEITPQAIEQDKKQYQNSSEELDDIIDAFVYYQGNFLNLFEVIPHLEFSINEEERVFAIIEKAINENKVDSDYKKWRKYLQTRDKSRKNYQKKMAKEAKQAEQLKKKLKINRKVENEDDLKALIQKKNNRGFDDMISSLERKYGANKITKDKKKSKKSSAKKKSVYEELDDEAFEKARQKLLKKK</sequence>